<proteinExistence type="inferred from homology"/>
<dbReference type="Pfam" id="PF07545">
    <property type="entry name" value="Vg_Tdu"/>
    <property type="match status" value="1"/>
</dbReference>
<comment type="caution">
    <text evidence="7">The sequence shown here is derived from an EMBL/GenBank/DDBJ whole genome shotgun (WGS) entry which is preliminary data.</text>
</comment>
<dbReference type="OrthoDB" id="10069705at2759"/>
<keyword evidence="2" id="KW-0805">Transcription regulation</keyword>
<comment type="subcellular location">
    <subcellularLocation>
        <location evidence="1">Nucleus</location>
    </subcellularLocation>
</comment>
<reference evidence="7 8" key="1">
    <citation type="journal article" date="2019" name="Sci. Data">
        <title>Hybrid genome assembly and annotation of Danionella translucida.</title>
        <authorList>
            <person name="Kadobianskyi M."/>
            <person name="Schulze L."/>
            <person name="Schuelke M."/>
            <person name="Judkewitz B."/>
        </authorList>
    </citation>
    <scope>NUCLEOTIDE SEQUENCE [LARGE SCALE GENOMIC DNA]</scope>
    <source>
        <strain evidence="7 8">Bolton</strain>
    </source>
</reference>
<evidence type="ECO:0000256" key="3">
    <source>
        <dbReference type="ARBA" id="ARBA00023163"/>
    </source>
</evidence>
<comment type="similarity">
    <text evidence="5">Belongs to the vestigial family.</text>
</comment>
<evidence type="ECO:0000313" key="8">
    <source>
        <dbReference type="Proteomes" id="UP000316079"/>
    </source>
</evidence>
<evidence type="ECO:0000256" key="5">
    <source>
        <dbReference type="ARBA" id="ARBA00025784"/>
    </source>
</evidence>
<feature type="region of interest" description="Disordered" evidence="6">
    <location>
        <begin position="41"/>
        <end position="60"/>
    </location>
</feature>
<feature type="compositionally biased region" description="Basic residues" evidence="6">
    <location>
        <begin position="41"/>
        <end position="51"/>
    </location>
</feature>
<evidence type="ECO:0000256" key="1">
    <source>
        <dbReference type="ARBA" id="ARBA00004123"/>
    </source>
</evidence>
<evidence type="ECO:0000256" key="2">
    <source>
        <dbReference type="ARBA" id="ARBA00023015"/>
    </source>
</evidence>
<sequence>MSCLDVMYHHQSYGAHHYLPATSSSPSSAAAAAAYKAAYYHHHHHHHHHHQQQQQQQQKKFGMYNRLQDSGDFTPQFGGKKPRSEPEEEQDPEEDQRCKDTQPAETEYLSARCVLFTYFRGAIGDVVDEHFSRALSQPSTFSKMSRTLSAGPWKESESQSPSLPSSLWSSSYPSPSSSCVPPSHPDFPHSAAFHADPALWSSSSLAPPTSVLPDTWHYSLGGQTGPGYPHVHEMYSHMHPRLPHAHHMLHNSHSPALDPRFSPLLLPALRASCTPPSCGDAVKTELEAGGAPGSSWPASFHGTVDVYETASIEIKTGECSAAQCSVNDNTASHSRPGQSEGQCLVLRLDTSVSQSRHWILPDEDFIQGASVWKTALRKTCVFVKHTTPSGFVPSVRALGQNSNSGRLSSSSQKGFEKHICLVLYTKEVVSSWWMR</sequence>
<dbReference type="AlphaFoldDB" id="A0A553MXT1"/>
<dbReference type="Proteomes" id="UP000316079">
    <property type="component" value="Unassembled WGS sequence"/>
</dbReference>
<dbReference type="GO" id="GO:0005634">
    <property type="term" value="C:nucleus"/>
    <property type="evidence" value="ECO:0007669"/>
    <property type="project" value="UniProtKB-SubCell"/>
</dbReference>
<evidence type="ECO:0008006" key="9">
    <source>
        <dbReference type="Google" id="ProtNLM"/>
    </source>
</evidence>
<dbReference type="PANTHER" id="PTHR15950">
    <property type="entry name" value="TRANSCRIPTION COFACTOR VESTIGIAL-LIKE PROTEIN"/>
    <property type="match status" value="1"/>
</dbReference>
<evidence type="ECO:0000256" key="6">
    <source>
        <dbReference type="SAM" id="MobiDB-lite"/>
    </source>
</evidence>
<keyword evidence="3" id="KW-0804">Transcription</keyword>
<evidence type="ECO:0000256" key="4">
    <source>
        <dbReference type="ARBA" id="ARBA00023242"/>
    </source>
</evidence>
<dbReference type="EMBL" id="SRMA01027217">
    <property type="protein sequence ID" value="TRY57967.1"/>
    <property type="molecule type" value="Genomic_DNA"/>
</dbReference>
<accession>A0A553MXT1</accession>
<dbReference type="GO" id="GO:0006355">
    <property type="term" value="P:regulation of DNA-templated transcription"/>
    <property type="evidence" value="ECO:0007669"/>
    <property type="project" value="InterPro"/>
</dbReference>
<protein>
    <recommendedName>
        <fullName evidence="9">Transcription cofactor vestigial-like protein 3</fullName>
    </recommendedName>
</protein>
<keyword evidence="8" id="KW-1185">Reference proteome</keyword>
<feature type="region of interest" description="Disordered" evidence="6">
    <location>
        <begin position="67"/>
        <end position="103"/>
    </location>
</feature>
<dbReference type="PANTHER" id="PTHR15950:SF16">
    <property type="entry name" value="TRANSCRIPTION COFACTOR VESTIGIAL-LIKE PROTEIN 3"/>
    <property type="match status" value="1"/>
</dbReference>
<dbReference type="InterPro" id="IPR011520">
    <property type="entry name" value="Vg_fam"/>
</dbReference>
<gene>
    <name evidence="7" type="ORF">DNTS_030958</name>
</gene>
<keyword evidence="4" id="KW-0539">Nucleus</keyword>
<organism evidence="7 8">
    <name type="scientific">Danionella cerebrum</name>
    <dbReference type="NCBI Taxonomy" id="2873325"/>
    <lineage>
        <taxon>Eukaryota</taxon>
        <taxon>Metazoa</taxon>
        <taxon>Chordata</taxon>
        <taxon>Craniata</taxon>
        <taxon>Vertebrata</taxon>
        <taxon>Euteleostomi</taxon>
        <taxon>Actinopterygii</taxon>
        <taxon>Neopterygii</taxon>
        <taxon>Teleostei</taxon>
        <taxon>Ostariophysi</taxon>
        <taxon>Cypriniformes</taxon>
        <taxon>Danionidae</taxon>
        <taxon>Danioninae</taxon>
        <taxon>Danionella</taxon>
    </lineage>
</organism>
<name>A0A553MXT1_9TELE</name>
<evidence type="ECO:0000313" key="7">
    <source>
        <dbReference type="EMBL" id="TRY57967.1"/>
    </source>
</evidence>